<keyword evidence="1" id="KW-1133">Transmembrane helix</keyword>
<protein>
    <submittedName>
        <fullName evidence="2">Uncharacterized protein</fullName>
    </submittedName>
</protein>
<sequence length="154" mass="14974">MMSAPAVEPALPRTLVVANVAGAALSTASALVGLARPGVVLAAGAPVTAGVHFYAAAYAARALPLGVVLIHRLLADRAGRGLLPVLLLAGAVQAGDLAVGLSVHNPGMTLGAGALAVLHLASALRVARADAGPSAHLAARRAARPAGSRAGGTR</sequence>
<keyword evidence="3" id="KW-1185">Reference proteome</keyword>
<feature type="transmembrane region" description="Helical" evidence="1">
    <location>
        <begin position="82"/>
        <end position="101"/>
    </location>
</feature>
<organism evidence="2 3">
    <name type="scientific">Kitasatospora paranensis</name>
    <dbReference type="NCBI Taxonomy" id="258053"/>
    <lineage>
        <taxon>Bacteria</taxon>
        <taxon>Bacillati</taxon>
        <taxon>Actinomycetota</taxon>
        <taxon>Actinomycetes</taxon>
        <taxon>Kitasatosporales</taxon>
        <taxon>Streptomycetaceae</taxon>
        <taxon>Kitasatospora</taxon>
    </lineage>
</organism>
<keyword evidence="1" id="KW-0812">Transmembrane</keyword>
<gene>
    <name evidence="2" type="ORF">ACFQMG_36875</name>
</gene>
<accession>A0ABW2G6H7</accession>
<reference evidence="3" key="1">
    <citation type="journal article" date="2019" name="Int. J. Syst. Evol. Microbiol.">
        <title>The Global Catalogue of Microorganisms (GCM) 10K type strain sequencing project: providing services to taxonomists for standard genome sequencing and annotation.</title>
        <authorList>
            <consortium name="The Broad Institute Genomics Platform"/>
            <consortium name="The Broad Institute Genome Sequencing Center for Infectious Disease"/>
            <person name="Wu L."/>
            <person name="Ma J."/>
        </authorList>
    </citation>
    <scope>NUCLEOTIDE SEQUENCE [LARGE SCALE GENOMIC DNA]</scope>
    <source>
        <strain evidence="3">CGMCC 1.12859</strain>
    </source>
</reference>
<evidence type="ECO:0000256" key="1">
    <source>
        <dbReference type="SAM" id="Phobius"/>
    </source>
</evidence>
<evidence type="ECO:0000313" key="3">
    <source>
        <dbReference type="Proteomes" id="UP001596435"/>
    </source>
</evidence>
<name>A0ABW2G6H7_9ACTN</name>
<dbReference type="RefSeq" id="WP_345708393.1">
    <property type="nucleotide sequence ID" value="NZ_BAABKV010000001.1"/>
</dbReference>
<dbReference type="Proteomes" id="UP001596435">
    <property type="component" value="Unassembled WGS sequence"/>
</dbReference>
<comment type="caution">
    <text evidence="2">The sequence shown here is derived from an EMBL/GenBank/DDBJ whole genome shotgun (WGS) entry which is preliminary data.</text>
</comment>
<dbReference type="EMBL" id="JBHTAJ010000149">
    <property type="protein sequence ID" value="MFC7185134.1"/>
    <property type="molecule type" value="Genomic_DNA"/>
</dbReference>
<evidence type="ECO:0000313" key="2">
    <source>
        <dbReference type="EMBL" id="MFC7185134.1"/>
    </source>
</evidence>
<keyword evidence="1" id="KW-0472">Membrane</keyword>
<proteinExistence type="predicted"/>